<dbReference type="OrthoDB" id="9770681at2"/>
<dbReference type="Proteomes" id="UP000260665">
    <property type="component" value="Unassembled WGS sequence"/>
</dbReference>
<dbReference type="AlphaFoldDB" id="A0A3E1R9J3"/>
<dbReference type="Pfam" id="PF00441">
    <property type="entry name" value="Acyl-CoA_dh_1"/>
    <property type="match status" value="1"/>
</dbReference>
<dbReference type="InterPro" id="IPR052161">
    <property type="entry name" value="Mycobact_Acyl-CoA_DH"/>
</dbReference>
<dbReference type="GO" id="GO:0016627">
    <property type="term" value="F:oxidoreductase activity, acting on the CH-CH group of donors"/>
    <property type="evidence" value="ECO:0007669"/>
    <property type="project" value="InterPro"/>
</dbReference>
<sequence length="409" mass="44542">MQDNKTFRAETAQWLEANCPASLRTPITSAEMVWGGSQLAFDNEDQRLWFERMRERGWFAPGWPAALGGGGLNARQARIVEEEMARLGCRQPQYNLGIWMLGPVLLELGTEAQQREHLIPMMQGRLRWCQGFSEPNAGSDLASLKTSAKLDASGENYLINGSKIWTSDADKADWMYALVRTDSSARKQQGISFMLVDMKSPGITVKPIELIGGKSGFCQVFFDNVSTPVRQVLGAVGEGWNVAKKLLQHERAAMSKFTEGGAPSHDALAVARPCLQALAGQAQAQAPLQSGAGAAQAAVLRERLATVLMDAQAFGLTHVRVKEQAMAGQDISGPASIMKLLQTEQEVAKYELLTHVLGQRGLSWQGDEFSADEHAICRSWLLSKSYTIAGGSSEVQLNIIAKRVLGLPG</sequence>
<dbReference type="Pfam" id="PF02771">
    <property type="entry name" value="Acyl-CoA_dh_N"/>
    <property type="match status" value="1"/>
</dbReference>
<reference evidence="9 10" key="1">
    <citation type="submission" date="2018-05" db="EMBL/GenBank/DDBJ databases">
        <title>Rhodoferax soyangensis sp.nov., isolated from an oligotrophic freshwater lake.</title>
        <authorList>
            <person name="Park M."/>
        </authorList>
    </citation>
    <scope>NUCLEOTIDE SEQUENCE [LARGE SCALE GENOMIC DNA]</scope>
    <source>
        <strain evidence="9 10">IMCC26218</strain>
    </source>
</reference>
<gene>
    <name evidence="9" type="ORF">DIC66_14885</name>
</gene>
<comment type="similarity">
    <text evidence="2">Belongs to the acyl-CoA dehydrogenase family.</text>
</comment>
<dbReference type="InterPro" id="IPR009100">
    <property type="entry name" value="AcylCoA_DH/oxidase_NM_dom_sf"/>
</dbReference>
<feature type="domain" description="Acyl-CoA oxidase/dehydrogenase middle" evidence="7">
    <location>
        <begin position="129"/>
        <end position="225"/>
    </location>
</feature>
<evidence type="ECO:0000256" key="1">
    <source>
        <dbReference type="ARBA" id="ARBA00001974"/>
    </source>
</evidence>
<dbReference type="PANTHER" id="PTHR43292">
    <property type="entry name" value="ACYL-COA DEHYDROGENASE"/>
    <property type="match status" value="1"/>
</dbReference>
<dbReference type="Gene3D" id="1.20.140.10">
    <property type="entry name" value="Butyryl-CoA Dehydrogenase, subunit A, domain 3"/>
    <property type="match status" value="1"/>
</dbReference>
<dbReference type="GO" id="GO:0005886">
    <property type="term" value="C:plasma membrane"/>
    <property type="evidence" value="ECO:0007669"/>
    <property type="project" value="TreeGrafter"/>
</dbReference>
<dbReference type="InterPro" id="IPR036250">
    <property type="entry name" value="AcylCo_DH-like_C"/>
</dbReference>
<dbReference type="FunFam" id="2.40.110.10:FF:000011">
    <property type="entry name" value="Acyl-CoA dehydrogenase FadE34"/>
    <property type="match status" value="1"/>
</dbReference>
<comment type="cofactor">
    <cofactor evidence="1">
        <name>FAD</name>
        <dbReference type="ChEBI" id="CHEBI:57692"/>
    </cofactor>
</comment>
<proteinExistence type="inferred from homology"/>
<accession>A0A3E1R9J3</accession>
<evidence type="ECO:0000256" key="5">
    <source>
        <dbReference type="ARBA" id="ARBA00023002"/>
    </source>
</evidence>
<evidence type="ECO:0000259" key="7">
    <source>
        <dbReference type="Pfam" id="PF02770"/>
    </source>
</evidence>
<name>A0A3E1R9J3_9BURK</name>
<evidence type="ECO:0000256" key="2">
    <source>
        <dbReference type="ARBA" id="ARBA00009347"/>
    </source>
</evidence>
<dbReference type="SUPFAM" id="SSF56645">
    <property type="entry name" value="Acyl-CoA dehydrogenase NM domain-like"/>
    <property type="match status" value="1"/>
</dbReference>
<dbReference type="InterPro" id="IPR006091">
    <property type="entry name" value="Acyl-CoA_Oxase/DH_mid-dom"/>
</dbReference>
<dbReference type="PANTHER" id="PTHR43292:SF3">
    <property type="entry name" value="ACYL-COA DEHYDROGENASE FADE29"/>
    <property type="match status" value="1"/>
</dbReference>
<dbReference type="EMBL" id="QFZK01000010">
    <property type="protein sequence ID" value="RFO96007.1"/>
    <property type="molecule type" value="Genomic_DNA"/>
</dbReference>
<evidence type="ECO:0000313" key="9">
    <source>
        <dbReference type="EMBL" id="RFO96007.1"/>
    </source>
</evidence>
<keyword evidence="3" id="KW-0285">Flavoprotein</keyword>
<feature type="domain" description="Acyl-CoA dehydrogenase/oxidase C-terminal" evidence="6">
    <location>
        <begin position="237"/>
        <end position="405"/>
    </location>
</feature>
<evidence type="ECO:0000256" key="4">
    <source>
        <dbReference type="ARBA" id="ARBA00022827"/>
    </source>
</evidence>
<dbReference type="SUPFAM" id="SSF47203">
    <property type="entry name" value="Acyl-CoA dehydrogenase C-terminal domain-like"/>
    <property type="match status" value="1"/>
</dbReference>
<protein>
    <submittedName>
        <fullName evidence="9">Acyl-CoA dehydrogenase</fullName>
    </submittedName>
</protein>
<dbReference type="InterPro" id="IPR009075">
    <property type="entry name" value="AcylCo_DH/oxidase_C"/>
</dbReference>
<keyword evidence="4" id="KW-0274">FAD</keyword>
<organism evidence="9 10">
    <name type="scientific">Rhodoferax lacus</name>
    <dbReference type="NCBI Taxonomy" id="2184758"/>
    <lineage>
        <taxon>Bacteria</taxon>
        <taxon>Pseudomonadati</taxon>
        <taxon>Pseudomonadota</taxon>
        <taxon>Betaproteobacteria</taxon>
        <taxon>Burkholderiales</taxon>
        <taxon>Comamonadaceae</taxon>
        <taxon>Rhodoferax</taxon>
    </lineage>
</organism>
<dbReference type="GO" id="GO:0050660">
    <property type="term" value="F:flavin adenine dinucleotide binding"/>
    <property type="evidence" value="ECO:0007669"/>
    <property type="project" value="InterPro"/>
</dbReference>
<evidence type="ECO:0000256" key="3">
    <source>
        <dbReference type="ARBA" id="ARBA00022630"/>
    </source>
</evidence>
<dbReference type="Gene3D" id="2.40.110.10">
    <property type="entry name" value="Butyryl-CoA Dehydrogenase, subunit A, domain 2"/>
    <property type="match status" value="1"/>
</dbReference>
<evidence type="ECO:0000259" key="6">
    <source>
        <dbReference type="Pfam" id="PF00441"/>
    </source>
</evidence>
<dbReference type="InterPro" id="IPR013786">
    <property type="entry name" value="AcylCoA_DH/ox_N"/>
</dbReference>
<dbReference type="RefSeq" id="WP_117178587.1">
    <property type="nucleotide sequence ID" value="NZ_QFZK01000010.1"/>
</dbReference>
<keyword evidence="5" id="KW-0560">Oxidoreductase</keyword>
<dbReference type="Gene3D" id="1.10.540.10">
    <property type="entry name" value="Acyl-CoA dehydrogenase/oxidase, N-terminal domain"/>
    <property type="match status" value="1"/>
</dbReference>
<comment type="caution">
    <text evidence="9">The sequence shown here is derived from an EMBL/GenBank/DDBJ whole genome shotgun (WGS) entry which is preliminary data.</text>
</comment>
<dbReference type="InterPro" id="IPR037069">
    <property type="entry name" value="AcylCoA_DH/ox_N_sf"/>
</dbReference>
<evidence type="ECO:0000259" key="8">
    <source>
        <dbReference type="Pfam" id="PF02771"/>
    </source>
</evidence>
<dbReference type="Pfam" id="PF02770">
    <property type="entry name" value="Acyl-CoA_dh_M"/>
    <property type="match status" value="1"/>
</dbReference>
<keyword evidence="10" id="KW-1185">Reference proteome</keyword>
<evidence type="ECO:0000313" key="10">
    <source>
        <dbReference type="Proteomes" id="UP000260665"/>
    </source>
</evidence>
<feature type="domain" description="Acyl-CoA dehydrogenase/oxidase N-terminal" evidence="8">
    <location>
        <begin position="47"/>
        <end position="124"/>
    </location>
</feature>
<dbReference type="InterPro" id="IPR046373">
    <property type="entry name" value="Acyl-CoA_Oxase/DH_mid-dom_sf"/>
</dbReference>